<evidence type="ECO:0000256" key="1">
    <source>
        <dbReference type="SAM" id="SignalP"/>
    </source>
</evidence>
<dbReference type="Proteomes" id="UP001148313">
    <property type="component" value="Unassembled WGS sequence"/>
</dbReference>
<keyword evidence="3" id="KW-1185">Reference proteome</keyword>
<feature type="chain" id="PRO_5045760828" evidence="1">
    <location>
        <begin position="21"/>
        <end position="159"/>
    </location>
</feature>
<evidence type="ECO:0000313" key="3">
    <source>
        <dbReference type="Proteomes" id="UP001148313"/>
    </source>
</evidence>
<sequence>MKQFLAALMTWILIPTSASALDLDDLLLGFELGSTVEQAERHARSQDWKIEPLSPHLPREWKVVGAEAGLFVCEGRVLAVRRQLEGGLDEFAAMVQRMPAYLGKPTTQVATFMAGVTRISTVDTRFEEMDDIGASIQLSSTDGKIGLNTNVWLSVECSD</sequence>
<evidence type="ECO:0000313" key="2">
    <source>
        <dbReference type="EMBL" id="MDA4848287.1"/>
    </source>
</evidence>
<name>A0ABT4VW60_9HYPH</name>
<gene>
    <name evidence="2" type="ORF">OOZ53_23220</name>
</gene>
<keyword evidence="1" id="KW-0732">Signal</keyword>
<dbReference type="EMBL" id="JAPJZH010000021">
    <property type="protein sequence ID" value="MDA4848287.1"/>
    <property type="molecule type" value="Genomic_DNA"/>
</dbReference>
<protein>
    <submittedName>
        <fullName evidence="2">Uncharacterized protein</fullName>
    </submittedName>
</protein>
<accession>A0ABT4VW60</accession>
<feature type="signal peptide" evidence="1">
    <location>
        <begin position="1"/>
        <end position="20"/>
    </location>
</feature>
<comment type="caution">
    <text evidence="2">The sequence shown here is derived from an EMBL/GenBank/DDBJ whole genome shotgun (WGS) entry which is preliminary data.</text>
</comment>
<proteinExistence type="predicted"/>
<reference evidence="2" key="1">
    <citation type="submission" date="2022-11" db="EMBL/GenBank/DDBJ databases">
        <title>Hoeflea poritis sp. nov., isolated from scleractinian coral Porites lutea.</title>
        <authorList>
            <person name="Zhang G."/>
            <person name="Wei Q."/>
            <person name="Cai L."/>
        </authorList>
    </citation>
    <scope>NUCLEOTIDE SEQUENCE</scope>
    <source>
        <strain evidence="2">E7-10</strain>
    </source>
</reference>
<organism evidence="2 3">
    <name type="scientific">Hoeflea poritis</name>
    <dbReference type="NCBI Taxonomy" id="2993659"/>
    <lineage>
        <taxon>Bacteria</taxon>
        <taxon>Pseudomonadati</taxon>
        <taxon>Pseudomonadota</taxon>
        <taxon>Alphaproteobacteria</taxon>
        <taxon>Hyphomicrobiales</taxon>
        <taxon>Rhizobiaceae</taxon>
        <taxon>Hoeflea</taxon>
    </lineage>
</organism>
<dbReference type="RefSeq" id="WP_271092145.1">
    <property type="nucleotide sequence ID" value="NZ_JAPJZH010000021.1"/>
</dbReference>